<protein>
    <submittedName>
        <fullName evidence="2">Uncharacterized protein</fullName>
    </submittedName>
</protein>
<name>A0A937W3Y0_UNCTE</name>
<gene>
    <name evidence="2" type="ORF">FJZ47_14255</name>
</gene>
<dbReference type="Gene3D" id="3.30.1660.40">
    <property type="entry name" value="FlgT, N-terminal domain"/>
    <property type="match status" value="1"/>
</dbReference>
<dbReference type="AlphaFoldDB" id="A0A937W3Y0"/>
<evidence type="ECO:0000256" key="1">
    <source>
        <dbReference type="SAM" id="SignalP"/>
    </source>
</evidence>
<dbReference type="Proteomes" id="UP000712673">
    <property type="component" value="Unassembled WGS sequence"/>
</dbReference>
<keyword evidence="1" id="KW-0732">Signal</keyword>
<dbReference type="EMBL" id="VGLS01000444">
    <property type="protein sequence ID" value="MBM3224949.1"/>
    <property type="molecule type" value="Genomic_DNA"/>
</dbReference>
<evidence type="ECO:0000313" key="3">
    <source>
        <dbReference type="Proteomes" id="UP000712673"/>
    </source>
</evidence>
<comment type="caution">
    <text evidence="2">The sequence shown here is derived from an EMBL/GenBank/DDBJ whole genome shotgun (WGS) entry which is preliminary data.</text>
</comment>
<dbReference type="InterPro" id="IPR038180">
    <property type="entry name" value="FlgT_N_sf"/>
</dbReference>
<feature type="chain" id="PRO_5036975392" evidence="1">
    <location>
        <begin position="25"/>
        <end position="288"/>
    </location>
</feature>
<feature type="signal peptide" evidence="1">
    <location>
        <begin position="1"/>
        <end position="24"/>
    </location>
</feature>
<proteinExistence type="predicted"/>
<reference evidence="2" key="1">
    <citation type="submission" date="2019-03" db="EMBL/GenBank/DDBJ databases">
        <title>Lake Tanganyika Metagenome-Assembled Genomes (MAGs).</title>
        <authorList>
            <person name="Tran P."/>
        </authorList>
    </citation>
    <scope>NUCLEOTIDE SEQUENCE</scope>
    <source>
        <strain evidence="2">K_DeepCast_65m_m2_066</strain>
    </source>
</reference>
<evidence type="ECO:0000313" key="2">
    <source>
        <dbReference type="EMBL" id="MBM3224949.1"/>
    </source>
</evidence>
<sequence length="288" mass="31677">MRQWWWVLALMCVRLLSHAGAVSAAPTGQYIAEGVSALVQYDYAAARERALQNAFREALEDAVGDMTEPRALTRSLQSLRTRLYTKPLQYIVSYRVLWEYPDPPQKVYRVGIEAEILVQDVSRVVDSLGITRRQDARRLAIFMAERYPGQTSQTFAASRGIVAEVLRRELQAQGVRVLALDPGRLWDGQETSALAVSKQLEVKIVLVGWAQVQLAPYEAARAPGGAMQAIVDVKALATDGSGQIAQAQVDAVVPFTEREQGEVQALSQAAIDVAARLLPALTAYRSGR</sequence>
<organism evidence="2 3">
    <name type="scientific">Tectimicrobiota bacterium</name>
    <dbReference type="NCBI Taxonomy" id="2528274"/>
    <lineage>
        <taxon>Bacteria</taxon>
        <taxon>Pseudomonadati</taxon>
        <taxon>Nitrospinota/Tectimicrobiota group</taxon>
        <taxon>Candidatus Tectimicrobiota</taxon>
    </lineage>
</organism>
<accession>A0A937W3Y0</accession>